<keyword evidence="3" id="KW-0479">Metal-binding</keyword>
<keyword evidence="5" id="KW-0408">Iron</keyword>
<dbReference type="GO" id="GO:0042597">
    <property type="term" value="C:periplasmic space"/>
    <property type="evidence" value="ECO:0007669"/>
    <property type="project" value="InterPro"/>
</dbReference>
<reference evidence="7 8" key="1">
    <citation type="submission" date="2016-02" db="EMBL/GenBank/DDBJ databases">
        <title>Complete genome sequence of Halocynthiibacter arcticus PAMC 20958t from arctic marine sediment.</title>
        <authorList>
            <person name="Lee Y.M."/>
            <person name="Baek K."/>
            <person name="Lee H.K."/>
            <person name="Shin S.C."/>
        </authorList>
    </citation>
    <scope>NUCLEOTIDE SEQUENCE [LARGE SCALE GENOMIC DNA]</scope>
    <source>
        <strain evidence="7">PAMC 20958</strain>
    </source>
</reference>
<dbReference type="STRING" id="1579316.RC74_20925"/>
<dbReference type="InterPro" id="IPR010980">
    <property type="entry name" value="Cyt_c/b562"/>
</dbReference>
<keyword evidence="8" id="KW-1185">Reference proteome</keyword>
<keyword evidence="2" id="KW-0349">Heme</keyword>
<dbReference type="InterPro" id="IPR002321">
    <property type="entry name" value="Cyt_c_II"/>
</dbReference>
<evidence type="ECO:0000256" key="4">
    <source>
        <dbReference type="ARBA" id="ARBA00022982"/>
    </source>
</evidence>
<dbReference type="Proteomes" id="UP000070371">
    <property type="component" value="Chromosome"/>
</dbReference>
<protein>
    <submittedName>
        <fullName evidence="7">Cytochrome C</fullName>
    </submittedName>
</protein>
<evidence type="ECO:0000256" key="2">
    <source>
        <dbReference type="ARBA" id="ARBA00022617"/>
    </source>
</evidence>
<dbReference type="GO" id="GO:0020037">
    <property type="term" value="F:heme binding"/>
    <property type="evidence" value="ECO:0007669"/>
    <property type="project" value="InterPro"/>
</dbReference>
<dbReference type="Pfam" id="PF01322">
    <property type="entry name" value="Cytochrom_C_2"/>
    <property type="match status" value="1"/>
</dbReference>
<dbReference type="GO" id="GO:0022900">
    <property type="term" value="P:electron transport chain"/>
    <property type="evidence" value="ECO:0007669"/>
    <property type="project" value="InterPro"/>
</dbReference>
<evidence type="ECO:0000313" key="8">
    <source>
        <dbReference type="Proteomes" id="UP000070371"/>
    </source>
</evidence>
<dbReference type="PIRSF" id="PIRSF000027">
    <property type="entry name" value="Cytc_c_prime"/>
    <property type="match status" value="1"/>
</dbReference>
<dbReference type="Gene3D" id="1.20.120.10">
    <property type="entry name" value="Cytochrome c/b562"/>
    <property type="match status" value="1"/>
</dbReference>
<feature type="signal peptide" evidence="6">
    <location>
        <begin position="1"/>
        <end position="21"/>
    </location>
</feature>
<dbReference type="EMBL" id="CP014327">
    <property type="protein sequence ID" value="AML53389.1"/>
    <property type="molecule type" value="Genomic_DNA"/>
</dbReference>
<evidence type="ECO:0000256" key="1">
    <source>
        <dbReference type="ARBA" id="ARBA00022448"/>
    </source>
</evidence>
<dbReference type="SUPFAM" id="SSF47175">
    <property type="entry name" value="Cytochromes"/>
    <property type="match status" value="1"/>
</dbReference>
<dbReference type="GO" id="GO:0009055">
    <property type="term" value="F:electron transfer activity"/>
    <property type="evidence" value="ECO:0007669"/>
    <property type="project" value="InterPro"/>
</dbReference>
<dbReference type="KEGG" id="hat:RC74_20925"/>
<dbReference type="InterPro" id="IPR012127">
    <property type="entry name" value="Cyt_c_prime"/>
</dbReference>
<keyword evidence="6" id="KW-0732">Signal</keyword>
<sequence>MKTTPILASIVVGFTAIAAFAHGGATGIVKERMDAMDAMGKAVKSVAPMMQGTTAYDAETVKQAAALFLQHSGEAMISLFPEGTGHAPSAAKASVWSDWDEFSELAERLGASAEGLAKAADNGLMMGGNTSKSASDMMGGGGMMGSAPATNMSVAQIAAMPADQAFTIVSQVCTACHTKYRSENK</sequence>
<feature type="chain" id="PRO_5007443371" evidence="6">
    <location>
        <begin position="22"/>
        <end position="185"/>
    </location>
</feature>
<dbReference type="GO" id="GO:0005506">
    <property type="term" value="F:iron ion binding"/>
    <property type="evidence" value="ECO:0007669"/>
    <property type="project" value="InterPro"/>
</dbReference>
<evidence type="ECO:0000313" key="7">
    <source>
        <dbReference type="EMBL" id="AML53389.1"/>
    </source>
</evidence>
<gene>
    <name evidence="7" type="ORF">RC74_20925</name>
</gene>
<evidence type="ECO:0000256" key="6">
    <source>
        <dbReference type="SAM" id="SignalP"/>
    </source>
</evidence>
<proteinExistence type="predicted"/>
<evidence type="ECO:0000256" key="3">
    <source>
        <dbReference type="ARBA" id="ARBA00022723"/>
    </source>
</evidence>
<organism evidence="7 8">
    <name type="scientific">Falsihalocynthiibacter arcticus</name>
    <dbReference type="NCBI Taxonomy" id="1579316"/>
    <lineage>
        <taxon>Bacteria</taxon>
        <taxon>Pseudomonadati</taxon>
        <taxon>Pseudomonadota</taxon>
        <taxon>Alphaproteobacteria</taxon>
        <taxon>Rhodobacterales</taxon>
        <taxon>Roseobacteraceae</taxon>
        <taxon>Falsihalocynthiibacter</taxon>
    </lineage>
</organism>
<keyword evidence="4" id="KW-0249">Electron transport</keyword>
<name>A0A126V6Q8_9RHOB</name>
<keyword evidence="1" id="KW-0813">Transport</keyword>
<evidence type="ECO:0000256" key="5">
    <source>
        <dbReference type="ARBA" id="ARBA00023004"/>
    </source>
</evidence>
<accession>A0A126V6Q8</accession>
<dbReference type="PROSITE" id="PS51009">
    <property type="entry name" value="CYTCII"/>
    <property type="match status" value="1"/>
</dbReference>
<dbReference type="RefSeq" id="WP_039002334.1">
    <property type="nucleotide sequence ID" value="NZ_CP014327.1"/>
</dbReference>
<dbReference type="OrthoDB" id="8115790at2"/>
<dbReference type="AlphaFoldDB" id="A0A126V6Q8"/>